<accession>E1ZDB2</accession>
<evidence type="ECO:0000313" key="1">
    <source>
        <dbReference type="EMBL" id="EFN56192.1"/>
    </source>
</evidence>
<keyword evidence="2" id="KW-1185">Reference proteome</keyword>
<sequence length="220" mass="25072">MDRYQGLAEEVAALLKSEHRAHLTLPDLFQLQRRGHISLPIDLTHLGCLFQLDRSHTGCISTDDLSALLELCRARARDYQSFECEAMLQGYCTLQMWRAMSAPDGLQAFSSWICNLVLESSAKRRAFSRHGRQQYVGRDAVAALHQLLRVQQTQSLDFQAFFDLLQRCGEEKQLLELSDEDQDEWVPLDVVRDLVGSLFASSVKLMGDICPADELNWQEL</sequence>
<dbReference type="GeneID" id="17355871"/>
<gene>
    <name evidence="1" type="ORF">CHLNCDRAFT_144926</name>
</gene>
<dbReference type="eggNOG" id="ENOG502S62M">
    <property type="taxonomic scope" value="Eukaryota"/>
</dbReference>
<dbReference type="KEGG" id="cvr:CHLNCDRAFT_144926"/>
<proteinExistence type="predicted"/>
<dbReference type="PROSITE" id="PS00018">
    <property type="entry name" value="EF_HAND_1"/>
    <property type="match status" value="1"/>
</dbReference>
<evidence type="ECO:0000313" key="2">
    <source>
        <dbReference type="Proteomes" id="UP000008141"/>
    </source>
</evidence>
<dbReference type="Proteomes" id="UP000008141">
    <property type="component" value="Unassembled WGS sequence"/>
</dbReference>
<dbReference type="InterPro" id="IPR018247">
    <property type="entry name" value="EF_Hand_1_Ca_BS"/>
</dbReference>
<dbReference type="EMBL" id="GL433842">
    <property type="protein sequence ID" value="EFN56192.1"/>
    <property type="molecule type" value="Genomic_DNA"/>
</dbReference>
<evidence type="ECO:0008006" key="3">
    <source>
        <dbReference type="Google" id="ProtNLM"/>
    </source>
</evidence>
<dbReference type="RefSeq" id="XP_005848294.1">
    <property type="nucleotide sequence ID" value="XM_005848232.1"/>
</dbReference>
<name>E1ZDB2_CHLVA</name>
<protein>
    <recommendedName>
        <fullName evidence="3">EF-hand domain-containing protein</fullName>
    </recommendedName>
</protein>
<dbReference type="InParanoid" id="E1ZDB2"/>
<dbReference type="AlphaFoldDB" id="E1ZDB2"/>
<organism evidence="2">
    <name type="scientific">Chlorella variabilis</name>
    <name type="common">Green alga</name>
    <dbReference type="NCBI Taxonomy" id="554065"/>
    <lineage>
        <taxon>Eukaryota</taxon>
        <taxon>Viridiplantae</taxon>
        <taxon>Chlorophyta</taxon>
        <taxon>core chlorophytes</taxon>
        <taxon>Trebouxiophyceae</taxon>
        <taxon>Chlorellales</taxon>
        <taxon>Chlorellaceae</taxon>
        <taxon>Chlorella clade</taxon>
        <taxon>Chlorella</taxon>
    </lineage>
</organism>
<reference evidence="1 2" key="1">
    <citation type="journal article" date="2010" name="Plant Cell">
        <title>The Chlorella variabilis NC64A genome reveals adaptation to photosymbiosis, coevolution with viruses, and cryptic sex.</title>
        <authorList>
            <person name="Blanc G."/>
            <person name="Duncan G."/>
            <person name="Agarkova I."/>
            <person name="Borodovsky M."/>
            <person name="Gurnon J."/>
            <person name="Kuo A."/>
            <person name="Lindquist E."/>
            <person name="Lucas S."/>
            <person name="Pangilinan J."/>
            <person name="Polle J."/>
            <person name="Salamov A."/>
            <person name="Terry A."/>
            <person name="Yamada T."/>
            <person name="Dunigan D.D."/>
            <person name="Grigoriev I.V."/>
            <person name="Claverie J.M."/>
            <person name="Van Etten J.L."/>
        </authorList>
    </citation>
    <scope>NUCLEOTIDE SEQUENCE [LARGE SCALE GENOMIC DNA]</scope>
    <source>
        <strain evidence="1 2">NC64A</strain>
    </source>
</reference>
<dbReference type="OrthoDB" id="10257659at2759"/>